<evidence type="ECO:0000256" key="2">
    <source>
        <dbReference type="ARBA" id="ARBA00023002"/>
    </source>
</evidence>
<evidence type="ECO:0000256" key="4">
    <source>
        <dbReference type="RuleBase" id="RU003719"/>
    </source>
</evidence>
<feature type="domain" description="D-isomer specific 2-hydroxyacid dehydrogenase catalytic" evidence="5">
    <location>
        <begin position="17"/>
        <end position="315"/>
    </location>
</feature>
<dbReference type="Pfam" id="PF02826">
    <property type="entry name" value="2-Hacid_dh_C"/>
    <property type="match status" value="1"/>
</dbReference>
<comment type="similarity">
    <text evidence="1 4">Belongs to the D-isomer specific 2-hydroxyacid dehydrogenase family.</text>
</comment>
<dbReference type="Pfam" id="PF00389">
    <property type="entry name" value="2-Hacid_dh"/>
    <property type="match status" value="1"/>
</dbReference>
<dbReference type="PROSITE" id="PS00670">
    <property type="entry name" value="D_2_HYDROXYACID_DH_2"/>
    <property type="match status" value="1"/>
</dbReference>
<dbReference type="InterPro" id="IPR006140">
    <property type="entry name" value="D-isomer_DH_NAD-bd"/>
</dbReference>
<dbReference type="PANTHER" id="PTHR43761">
    <property type="entry name" value="D-ISOMER SPECIFIC 2-HYDROXYACID DEHYDROGENASE FAMILY PROTEIN (AFU_ORTHOLOGUE AFUA_1G13630)"/>
    <property type="match status" value="1"/>
</dbReference>
<dbReference type="InterPro" id="IPR029753">
    <property type="entry name" value="D-isomer_DH_CS"/>
</dbReference>
<feature type="domain" description="D-isomer specific 2-hydroxyacid dehydrogenase NAD-binding" evidence="6">
    <location>
        <begin position="106"/>
        <end position="287"/>
    </location>
</feature>
<dbReference type="RefSeq" id="WP_216440473.1">
    <property type="nucleotide sequence ID" value="NZ_JAHLQF010000004.1"/>
</dbReference>
<reference evidence="7 8" key="1">
    <citation type="submission" date="2021-06" db="EMBL/GenBank/DDBJ databases">
        <authorList>
            <person name="Sun Q."/>
            <person name="Li D."/>
        </authorList>
    </citation>
    <scope>NUCLEOTIDE SEQUENCE [LARGE SCALE GENOMIC DNA]</scope>
    <source>
        <strain evidence="7 8">MSJ-11</strain>
    </source>
</reference>
<dbReference type="PROSITE" id="PS00671">
    <property type="entry name" value="D_2_HYDROXYACID_DH_3"/>
    <property type="match status" value="1"/>
</dbReference>
<dbReference type="PROSITE" id="PS00065">
    <property type="entry name" value="D_2_HYDROXYACID_DH_1"/>
    <property type="match status" value="1"/>
</dbReference>
<accession>A0ABS6EKZ1</accession>
<keyword evidence="8" id="KW-1185">Reference proteome</keyword>
<organism evidence="7 8">
    <name type="scientific">Clostridium mobile</name>
    <dbReference type="NCBI Taxonomy" id="2841512"/>
    <lineage>
        <taxon>Bacteria</taxon>
        <taxon>Bacillati</taxon>
        <taxon>Bacillota</taxon>
        <taxon>Clostridia</taxon>
        <taxon>Eubacteriales</taxon>
        <taxon>Clostridiaceae</taxon>
        <taxon>Clostridium</taxon>
    </lineage>
</organism>
<keyword evidence="3" id="KW-0520">NAD</keyword>
<dbReference type="InterPro" id="IPR006139">
    <property type="entry name" value="D-isomer_2_OHA_DH_cat_dom"/>
</dbReference>
<dbReference type="InterPro" id="IPR050418">
    <property type="entry name" value="D-iso_2-hydroxyacid_DH_PdxB"/>
</dbReference>
<dbReference type="EMBL" id="JAHLQF010000004">
    <property type="protein sequence ID" value="MBU5485871.1"/>
    <property type="molecule type" value="Genomic_DNA"/>
</dbReference>
<dbReference type="CDD" id="cd12162">
    <property type="entry name" value="2-Hacid_dh_4"/>
    <property type="match status" value="1"/>
</dbReference>
<evidence type="ECO:0000313" key="7">
    <source>
        <dbReference type="EMBL" id="MBU5485871.1"/>
    </source>
</evidence>
<evidence type="ECO:0000313" key="8">
    <source>
        <dbReference type="Proteomes" id="UP000726170"/>
    </source>
</evidence>
<proteinExistence type="inferred from homology"/>
<dbReference type="InterPro" id="IPR029752">
    <property type="entry name" value="D-isomer_DH_CS1"/>
</dbReference>
<name>A0ABS6EKZ1_9CLOT</name>
<keyword evidence="2 4" id="KW-0560">Oxidoreductase</keyword>
<dbReference type="PANTHER" id="PTHR43761:SF1">
    <property type="entry name" value="D-ISOMER SPECIFIC 2-HYDROXYACID DEHYDROGENASE CATALYTIC DOMAIN-CONTAINING PROTEIN-RELATED"/>
    <property type="match status" value="1"/>
</dbReference>
<evidence type="ECO:0000256" key="1">
    <source>
        <dbReference type="ARBA" id="ARBA00005854"/>
    </source>
</evidence>
<comment type="caution">
    <text evidence="7">The sequence shown here is derived from an EMBL/GenBank/DDBJ whole genome shotgun (WGS) entry which is preliminary data.</text>
</comment>
<gene>
    <name evidence="7" type="ORF">KQI86_16240</name>
</gene>
<evidence type="ECO:0000256" key="3">
    <source>
        <dbReference type="ARBA" id="ARBA00023027"/>
    </source>
</evidence>
<dbReference type="Proteomes" id="UP000726170">
    <property type="component" value="Unassembled WGS sequence"/>
</dbReference>
<sequence length="318" mass="35069">MKIVVLDGYTLNPGDLTWDELKELGDLEIYDRTSSDKILERIGDAEAVFTNKVPITRDTLEKTNLKFIGVLATGYNIVDVEAAKEKRVVVTNIPTYGTDSVAQMVLAHILHICHHVSEHNAAVKNGEWTNNVDWCFWNYPLIELANKTIGVIGYGRIGQATGRVAQALGMKVLAYDEYKNKDLEDENMKYAKDLDELLANSDVISLHCPLLPNTKGIINKDTIAKMKDGVIIVNTSRGPLVVDEDLAEALNSGKVYAAGLDVVSVEPIKADNPLLKAKNAFITPHIAWAPRESRDRLMNIAVSNLKAFMSGEPVNVVD</sequence>
<evidence type="ECO:0000259" key="5">
    <source>
        <dbReference type="Pfam" id="PF00389"/>
    </source>
</evidence>
<protein>
    <submittedName>
        <fullName evidence="7">D-2-hydroxyacid dehydrogenase</fullName>
    </submittedName>
</protein>
<evidence type="ECO:0000259" key="6">
    <source>
        <dbReference type="Pfam" id="PF02826"/>
    </source>
</evidence>